<reference evidence="3" key="1">
    <citation type="journal article" date="2019" name="Int. J. Syst. Evol. Microbiol.">
        <title>The Global Catalogue of Microorganisms (GCM) 10K type strain sequencing project: providing services to taxonomists for standard genome sequencing and annotation.</title>
        <authorList>
            <consortium name="The Broad Institute Genomics Platform"/>
            <consortium name="The Broad Institute Genome Sequencing Center for Infectious Disease"/>
            <person name="Wu L."/>
            <person name="Ma J."/>
        </authorList>
    </citation>
    <scope>NUCLEOTIDE SEQUENCE [LARGE SCALE GENOMIC DNA]</scope>
    <source>
        <strain evidence="3">JCM 17543</strain>
    </source>
</reference>
<evidence type="ECO:0000313" key="2">
    <source>
        <dbReference type="EMBL" id="GAA3889818.1"/>
    </source>
</evidence>
<comment type="caution">
    <text evidence="2">The sequence shown here is derived from an EMBL/GenBank/DDBJ whole genome shotgun (WGS) entry which is preliminary data.</text>
</comment>
<protein>
    <submittedName>
        <fullName evidence="2">Uncharacterized protein</fullName>
    </submittedName>
</protein>
<proteinExistence type="predicted"/>
<feature type="region of interest" description="Disordered" evidence="1">
    <location>
        <begin position="149"/>
        <end position="182"/>
    </location>
</feature>
<evidence type="ECO:0000256" key="1">
    <source>
        <dbReference type="SAM" id="MobiDB-lite"/>
    </source>
</evidence>
<sequence length="182" mass="19021">MLSFLAFAAAFVVQDQGPIVTTVDPSQGAMPGENSALAPPHKGSDDRMFPDIEIGALRIDGDTLYVQVRNIGKSPSQGSVLVSARASDSRMRSEPVQARTARLQPGKTRWVSLRGFSVKTASNTSPVFALASATSIAASAQLLPVSAQLDRSGQARQETADGDENNNSLVVEGSAIGRGAPQ</sequence>
<name>A0ABP7KY23_9SPHN</name>
<dbReference type="EMBL" id="BAABBM010000001">
    <property type="protein sequence ID" value="GAA3889818.1"/>
    <property type="molecule type" value="Genomic_DNA"/>
</dbReference>
<feature type="region of interest" description="Disordered" evidence="1">
    <location>
        <begin position="25"/>
        <end position="45"/>
    </location>
</feature>
<organism evidence="2 3">
    <name type="scientific">Sphingomonas limnosediminicola</name>
    <dbReference type="NCBI Taxonomy" id="940133"/>
    <lineage>
        <taxon>Bacteria</taxon>
        <taxon>Pseudomonadati</taxon>
        <taxon>Pseudomonadota</taxon>
        <taxon>Alphaproteobacteria</taxon>
        <taxon>Sphingomonadales</taxon>
        <taxon>Sphingomonadaceae</taxon>
        <taxon>Sphingomonas</taxon>
    </lineage>
</organism>
<dbReference type="RefSeq" id="WP_344698218.1">
    <property type="nucleotide sequence ID" value="NZ_BAABBM010000001.1"/>
</dbReference>
<accession>A0ABP7KY23</accession>
<keyword evidence="3" id="KW-1185">Reference proteome</keyword>
<dbReference type="Proteomes" id="UP001500827">
    <property type="component" value="Unassembled WGS sequence"/>
</dbReference>
<gene>
    <name evidence="2" type="ORF">GCM10022276_06100</name>
</gene>
<evidence type="ECO:0000313" key="3">
    <source>
        <dbReference type="Proteomes" id="UP001500827"/>
    </source>
</evidence>